<evidence type="ECO:0000313" key="8">
    <source>
        <dbReference type="EMBL" id="TQL50675.1"/>
    </source>
</evidence>
<feature type="transmembrane region" description="Helical" evidence="6">
    <location>
        <begin position="6"/>
        <end position="24"/>
    </location>
</feature>
<name>A0A542YRD6_9MICO</name>
<feature type="domain" description="Type II secretion system protein GspF" evidence="7">
    <location>
        <begin position="118"/>
        <end position="242"/>
    </location>
</feature>
<gene>
    <name evidence="8" type="ORF">FB467_1788</name>
</gene>
<dbReference type="RefSeq" id="WP_141784777.1">
    <property type="nucleotide sequence ID" value="NZ_BAAAIK010000002.1"/>
</dbReference>
<feature type="transmembrane region" description="Helical" evidence="6">
    <location>
        <begin position="256"/>
        <end position="276"/>
    </location>
</feature>
<dbReference type="PANTHER" id="PTHR35007">
    <property type="entry name" value="INTEGRAL MEMBRANE PROTEIN-RELATED"/>
    <property type="match status" value="1"/>
</dbReference>
<dbReference type="GO" id="GO:0005886">
    <property type="term" value="C:plasma membrane"/>
    <property type="evidence" value="ECO:0007669"/>
    <property type="project" value="UniProtKB-SubCell"/>
</dbReference>
<evidence type="ECO:0000313" key="9">
    <source>
        <dbReference type="Proteomes" id="UP000319516"/>
    </source>
</evidence>
<dbReference type="OrthoDB" id="3217742at2"/>
<keyword evidence="4 6" id="KW-1133">Transmembrane helix</keyword>
<dbReference type="InterPro" id="IPR018076">
    <property type="entry name" value="T2SS_GspF_dom"/>
</dbReference>
<evidence type="ECO:0000256" key="5">
    <source>
        <dbReference type="ARBA" id="ARBA00023136"/>
    </source>
</evidence>
<proteinExistence type="predicted"/>
<comment type="caution">
    <text evidence="8">The sequence shown here is derived from an EMBL/GenBank/DDBJ whole genome shotgun (WGS) entry which is preliminary data.</text>
</comment>
<evidence type="ECO:0000256" key="1">
    <source>
        <dbReference type="ARBA" id="ARBA00004651"/>
    </source>
</evidence>
<dbReference type="InterPro" id="IPR042094">
    <property type="entry name" value="T2SS_GspF_sf"/>
</dbReference>
<feature type="transmembrane region" description="Helical" evidence="6">
    <location>
        <begin position="81"/>
        <end position="100"/>
    </location>
</feature>
<sequence>MSGALLGLVFGCGLACIWWSFWPRPEPSSRTGRRALLLTGLKDDLVLSGIRGLGVPTLLALSAGAGLVVLLLGAALTRTPAIAVAFAVMAAVAPIGYVRARARKRRAGLRDLWPDVVDHVASAVRAGLSLPEALVQLAERGPEDLRESFAAFAYDYRASGHFSDSLDRLKERLADPVADRLIEALRIAREVGGTDLGRLLRALSAFLREDARSRAELEARQSWTVNAARLAMAAPWIVLLLMATRGAALEAYREPTGFFVLAAGAAACFLAYRIMLRIGRLPEEERVLR</sequence>
<protein>
    <submittedName>
        <fullName evidence="8">Tight adherence protein B</fullName>
    </submittedName>
</protein>
<evidence type="ECO:0000256" key="2">
    <source>
        <dbReference type="ARBA" id="ARBA00022475"/>
    </source>
</evidence>
<feature type="transmembrane region" description="Helical" evidence="6">
    <location>
        <begin position="223"/>
        <end position="244"/>
    </location>
</feature>
<keyword evidence="9" id="KW-1185">Reference proteome</keyword>
<keyword evidence="3 6" id="KW-0812">Transmembrane</keyword>
<dbReference type="Pfam" id="PF00482">
    <property type="entry name" value="T2SSF"/>
    <property type="match status" value="1"/>
</dbReference>
<organism evidence="8 9">
    <name type="scientific">Ornithinicoccus hortensis</name>
    <dbReference type="NCBI Taxonomy" id="82346"/>
    <lineage>
        <taxon>Bacteria</taxon>
        <taxon>Bacillati</taxon>
        <taxon>Actinomycetota</taxon>
        <taxon>Actinomycetes</taxon>
        <taxon>Micrococcales</taxon>
        <taxon>Intrasporangiaceae</taxon>
        <taxon>Ornithinicoccus</taxon>
    </lineage>
</organism>
<dbReference type="Proteomes" id="UP000319516">
    <property type="component" value="Unassembled WGS sequence"/>
</dbReference>
<feature type="transmembrane region" description="Helical" evidence="6">
    <location>
        <begin position="45"/>
        <end position="75"/>
    </location>
</feature>
<evidence type="ECO:0000259" key="7">
    <source>
        <dbReference type="Pfam" id="PF00482"/>
    </source>
</evidence>
<comment type="subcellular location">
    <subcellularLocation>
        <location evidence="1">Cell membrane</location>
        <topology evidence="1">Multi-pass membrane protein</topology>
    </subcellularLocation>
</comment>
<dbReference type="PANTHER" id="PTHR35007:SF2">
    <property type="entry name" value="PILUS ASSEMBLE PROTEIN"/>
    <property type="match status" value="1"/>
</dbReference>
<reference evidence="8 9" key="1">
    <citation type="submission" date="2019-06" db="EMBL/GenBank/DDBJ databases">
        <title>Sequencing the genomes of 1000 actinobacteria strains.</title>
        <authorList>
            <person name="Klenk H.-P."/>
        </authorList>
    </citation>
    <scope>NUCLEOTIDE SEQUENCE [LARGE SCALE GENOMIC DNA]</scope>
    <source>
        <strain evidence="8 9">DSM 12335</strain>
    </source>
</reference>
<evidence type="ECO:0000256" key="3">
    <source>
        <dbReference type="ARBA" id="ARBA00022692"/>
    </source>
</evidence>
<dbReference type="AlphaFoldDB" id="A0A542YRD6"/>
<keyword evidence="2" id="KW-1003">Cell membrane</keyword>
<evidence type="ECO:0000256" key="4">
    <source>
        <dbReference type="ARBA" id="ARBA00022989"/>
    </source>
</evidence>
<keyword evidence="5 6" id="KW-0472">Membrane</keyword>
<accession>A0A542YRD6</accession>
<evidence type="ECO:0000256" key="6">
    <source>
        <dbReference type="SAM" id="Phobius"/>
    </source>
</evidence>
<dbReference type="Gene3D" id="1.20.81.30">
    <property type="entry name" value="Type II secretion system (T2SS), domain F"/>
    <property type="match status" value="1"/>
</dbReference>
<dbReference type="EMBL" id="VFOP01000001">
    <property type="protein sequence ID" value="TQL50675.1"/>
    <property type="molecule type" value="Genomic_DNA"/>
</dbReference>